<evidence type="ECO:0000256" key="7">
    <source>
        <dbReference type="ARBA" id="ARBA00023163"/>
    </source>
</evidence>
<dbReference type="InterPro" id="IPR011006">
    <property type="entry name" value="CheY-like_superfamily"/>
</dbReference>
<dbReference type="PROSITE" id="PS01124">
    <property type="entry name" value="HTH_ARAC_FAMILY_2"/>
    <property type="match status" value="1"/>
</dbReference>
<dbReference type="Gene3D" id="3.40.50.2300">
    <property type="match status" value="1"/>
</dbReference>
<proteinExistence type="predicted"/>
<dbReference type="SMART" id="SM00342">
    <property type="entry name" value="HTH_ARAC"/>
    <property type="match status" value="1"/>
</dbReference>
<sequence length="504" mass="57592">MYTAIIAEDSKPILRNIWTLMQSMELPVRITAMVSNGVEALEYIKSHPVDILLTDIRMPKLDGLALIEQSKLVNPQLKAVLISGYSDFEYTRKALNLQVFDYLLKPVERHQLVDVMERLVKHMQEQQGSDKDFLEGIVEPQFLSSLELGADFHAADKVMLILRRQPFTPAPGPDRWTQKMLLACLDEACAPHGRWIFPALLPEQYLVLVNASVLDVYPSVYGCMEAVSGAMLAQGIRVSIAAEAQPVRSRVLAACYEKLDKLMNEQLSVSGQLMDTKYPLPQGVLSSREMEKLAGLFADMIGQRQKERFTLLLQQQVLNFQNSNIRMAELERFIWSLAEAFGSLGSDQHSRDRPRLAGEVQQLLAAESYEAFGEALLSWTGQSFEMLHQNKKSSQELFQQLEQYLRQQLYSQLSISEVALEFHVSPSYISRMFKKYSQSTFVHYYTQLKIDEARRLIAAKPEMKAREIAEVLSFGDQHYFSKVFKEYTGCSPTEYKQQTRTEEE</sequence>
<keyword evidence="2" id="KW-0963">Cytoplasm</keyword>
<dbReference type="InterPro" id="IPR001789">
    <property type="entry name" value="Sig_transdc_resp-reg_receiver"/>
</dbReference>
<dbReference type="EMBL" id="CP021780">
    <property type="protein sequence ID" value="ASA23095.1"/>
    <property type="molecule type" value="Genomic_DNA"/>
</dbReference>
<evidence type="ECO:0000256" key="5">
    <source>
        <dbReference type="ARBA" id="ARBA00023015"/>
    </source>
</evidence>
<keyword evidence="6" id="KW-0238">DNA-binding</keyword>
<dbReference type="GO" id="GO:0043565">
    <property type="term" value="F:sequence-specific DNA binding"/>
    <property type="evidence" value="ECO:0007669"/>
    <property type="project" value="InterPro"/>
</dbReference>
<keyword evidence="5" id="KW-0805">Transcription regulation</keyword>
<feature type="domain" description="Response regulatory" evidence="10">
    <location>
        <begin position="3"/>
        <end position="120"/>
    </location>
</feature>
<dbReference type="Proteomes" id="UP000249890">
    <property type="component" value="Chromosome"/>
</dbReference>
<dbReference type="AlphaFoldDB" id="A0A2Z2KGE6"/>
<evidence type="ECO:0000256" key="4">
    <source>
        <dbReference type="ARBA" id="ARBA00023012"/>
    </source>
</evidence>
<keyword evidence="7" id="KW-0804">Transcription</keyword>
<dbReference type="GO" id="GO:0005737">
    <property type="term" value="C:cytoplasm"/>
    <property type="evidence" value="ECO:0007669"/>
    <property type="project" value="UniProtKB-SubCell"/>
</dbReference>
<feature type="domain" description="HTH araC/xylS-type" evidence="9">
    <location>
        <begin position="399"/>
        <end position="498"/>
    </location>
</feature>
<dbReference type="PANTHER" id="PTHR42713">
    <property type="entry name" value="HISTIDINE KINASE-RELATED"/>
    <property type="match status" value="1"/>
</dbReference>
<dbReference type="SUPFAM" id="SSF52172">
    <property type="entry name" value="CheY-like"/>
    <property type="match status" value="1"/>
</dbReference>
<keyword evidence="4" id="KW-0902">Two-component regulatory system</keyword>
<evidence type="ECO:0000259" key="9">
    <source>
        <dbReference type="PROSITE" id="PS01124"/>
    </source>
</evidence>
<dbReference type="InterPro" id="IPR018060">
    <property type="entry name" value="HTH_AraC"/>
</dbReference>
<organism evidence="11 12">
    <name type="scientific">Paenibacillus donghaensis</name>
    <dbReference type="NCBI Taxonomy" id="414771"/>
    <lineage>
        <taxon>Bacteria</taxon>
        <taxon>Bacillati</taxon>
        <taxon>Bacillota</taxon>
        <taxon>Bacilli</taxon>
        <taxon>Bacillales</taxon>
        <taxon>Paenibacillaceae</taxon>
        <taxon>Paenibacillus</taxon>
    </lineage>
</organism>
<dbReference type="SUPFAM" id="SSF46689">
    <property type="entry name" value="Homeodomain-like"/>
    <property type="match status" value="2"/>
</dbReference>
<dbReference type="RefSeq" id="WP_087917091.1">
    <property type="nucleotide sequence ID" value="NZ_CP021780.1"/>
</dbReference>
<dbReference type="PROSITE" id="PS50110">
    <property type="entry name" value="RESPONSE_REGULATORY"/>
    <property type="match status" value="1"/>
</dbReference>
<keyword evidence="12" id="KW-1185">Reference proteome</keyword>
<dbReference type="Gene3D" id="1.10.10.60">
    <property type="entry name" value="Homeodomain-like"/>
    <property type="match status" value="2"/>
</dbReference>
<dbReference type="Pfam" id="PF12833">
    <property type="entry name" value="HTH_18"/>
    <property type="match status" value="1"/>
</dbReference>
<protein>
    <recommendedName>
        <fullName evidence="13">Two-component system response regulator</fullName>
    </recommendedName>
</protein>
<accession>A0A2Z2KGE6</accession>
<evidence type="ECO:0000259" key="10">
    <source>
        <dbReference type="PROSITE" id="PS50110"/>
    </source>
</evidence>
<feature type="modified residue" description="4-aspartylphosphate" evidence="8">
    <location>
        <position position="55"/>
    </location>
</feature>
<evidence type="ECO:0000313" key="12">
    <source>
        <dbReference type="Proteomes" id="UP000249890"/>
    </source>
</evidence>
<evidence type="ECO:0000256" key="3">
    <source>
        <dbReference type="ARBA" id="ARBA00022553"/>
    </source>
</evidence>
<evidence type="ECO:0000256" key="6">
    <source>
        <dbReference type="ARBA" id="ARBA00023125"/>
    </source>
</evidence>
<name>A0A2Z2KGE6_9BACL</name>
<comment type="subcellular location">
    <subcellularLocation>
        <location evidence="1">Cytoplasm</location>
    </subcellularLocation>
</comment>
<dbReference type="GO" id="GO:0003700">
    <property type="term" value="F:DNA-binding transcription factor activity"/>
    <property type="evidence" value="ECO:0007669"/>
    <property type="project" value="InterPro"/>
</dbReference>
<evidence type="ECO:0000256" key="1">
    <source>
        <dbReference type="ARBA" id="ARBA00004496"/>
    </source>
</evidence>
<dbReference type="GO" id="GO:0000160">
    <property type="term" value="P:phosphorelay signal transduction system"/>
    <property type="evidence" value="ECO:0007669"/>
    <property type="project" value="UniProtKB-KW"/>
</dbReference>
<evidence type="ECO:0000313" key="11">
    <source>
        <dbReference type="EMBL" id="ASA23095.1"/>
    </source>
</evidence>
<evidence type="ECO:0008006" key="13">
    <source>
        <dbReference type="Google" id="ProtNLM"/>
    </source>
</evidence>
<dbReference type="OrthoDB" id="2676256at2"/>
<dbReference type="Pfam" id="PF00072">
    <property type="entry name" value="Response_reg"/>
    <property type="match status" value="1"/>
</dbReference>
<evidence type="ECO:0000256" key="8">
    <source>
        <dbReference type="PROSITE-ProRule" id="PRU00169"/>
    </source>
</evidence>
<evidence type="ECO:0000256" key="2">
    <source>
        <dbReference type="ARBA" id="ARBA00022490"/>
    </source>
</evidence>
<gene>
    <name evidence="11" type="ORF">B9T62_21180</name>
</gene>
<dbReference type="InterPro" id="IPR009057">
    <property type="entry name" value="Homeodomain-like_sf"/>
</dbReference>
<dbReference type="CDD" id="cd17536">
    <property type="entry name" value="REC_YesN-like"/>
    <property type="match status" value="1"/>
</dbReference>
<keyword evidence="3 8" id="KW-0597">Phosphoprotein</keyword>
<dbReference type="InterPro" id="IPR051552">
    <property type="entry name" value="HptR"/>
</dbReference>
<dbReference type="PANTHER" id="PTHR42713:SF3">
    <property type="entry name" value="TRANSCRIPTIONAL REGULATORY PROTEIN HPTR"/>
    <property type="match status" value="1"/>
</dbReference>
<dbReference type="SMART" id="SM00448">
    <property type="entry name" value="REC"/>
    <property type="match status" value="1"/>
</dbReference>
<dbReference type="KEGG" id="pdh:B9T62_21180"/>
<reference evidence="11 12" key="1">
    <citation type="submission" date="2017-06" db="EMBL/GenBank/DDBJ databases">
        <title>Complete genome sequence of Paenibacillus donghaensis KCTC 13049T isolated from East Sea sediment, South Korea.</title>
        <authorList>
            <person name="Jung B.K."/>
            <person name="Hong S.-J."/>
            <person name="Shin J.-H."/>
        </authorList>
    </citation>
    <scope>NUCLEOTIDE SEQUENCE [LARGE SCALE GENOMIC DNA]</scope>
    <source>
        <strain evidence="11 12">KCTC 13049</strain>
    </source>
</reference>